<evidence type="ECO:0000259" key="6">
    <source>
        <dbReference type="PROSITE" id="PS50023"/>
    </source>
</evidence>
<reference evidence="7" key="1">
    <citation type="submission" date="2021-02" db="EMBL/GenBank/DDBJ databases">
        <authorList>
            <person name="Nowell W R."/>
        </authorList>
    </citation>
    <scope>NUCLEOTIDE SEQUENCE</scope>
</reference>
<evidence type="ECO:0000256" key="4">
    <source>
        <dbReference type="PROSITE-ProRule" id="PRU00125"/>
    </source>
</evidence>
<evidence type="ECO:0000313" key="7">
    <source>
        <dbReference type="EMBL" id="CAF1035213.1"/>
    </source>
</evidence>
<protein>
    <recommendedName>
        <fullName evidence="6">LIM zinc-binding domain-containing protein</fullName>
    </recommendedName>
</protein>
<dbReference type="GO" id="GO:0046872">
    <property type="term" value="F:metal ion binding"/>
    <property type="evidence" value="ECO:0007669"/>
    <property type="project" value="UniProtKB-KW"/>
</dbReference>
<dbReference type="PROSITE" id="PS50023">
    <property type="entry name" value="LIM_DOMAIN_2"/>
    <property type="match status" value="1"/>
</dbReference>
<evidence type="ECO:0000256" key="2">
    <source>
        <dbReference type="ARBA" id="ARBA00022833"/>
    </source>
</evidence>
<evidence type="ECO:0000256" key="3">
    <source>
        <dbReference type="ARBA" id="ARBA00023038"/>
    </source>
</evidence>
<dbReference type="AlphaFoldDB" id="A0A814JBG1"/>
<organism evidence="7 8">
    <name type="scientific">Adineta ricciae</name>
    <name type="common">Rotifer</name>
    <dbReference type="NCBI Taxonomy" id="249248"/>
    <lineage>
        <taxon>Eukaryota</taxon>
        <taxon>Metazoa</taxon>
        <taxon>Spiralia</taxon>
        <taxon>Gnathifera</taxon>
        <taxon>Rotifera</taxon>
        <taxon>Eurotatoria</taxon>
        <taxon>Bdelloidea</taxon>
        <taxon>Adinetida</taxon>
        <taxon>Adinetidae</taxon>
        <taxon>Adineta</taxon>
    </lineage>
</organism>
<keyword evidence="3 4" id="KW-0440">LIM domain</keyword>
<evidence type="ECO:0000256" key="5">
    <source>
        <dbReference type="SAM" id="MobiDB-lite"/>
    </source>
</evidence>
<sequence>MIERLLAPTPPRQLTEPLTEHPELTPTSLVDYDIVGNNTLILGENNCVQCGLIIKDESYLRVHKHGIFHENCLICYLCHRPLITIGGGYFIRNNYEQQSHFICRHDYQTANNNK</sequence>
<dbReference type="PROSITE" id="PS00478">
    <property type="entry name" value="LIM_DOMAIN_1"/>
    <property type="match status" value="1"/>
</dbReference>
<dbReference type="EMBL" id="CAJNOJ010000072">
    <property type="protein sequence ID" value="CAF1035213.1"/>
    <property type="molecule type" value="Genomic_DNA"/>
</dbReference>
<feature type="region of interest" description="Disordered" evidence="5">
    <location>
        <begin position="1"/>
        <end position="20"/>
    </location>
</feature>
<feature type="domain" description="LIM zinc-binding" evidence="6">
    <location>
        <begin position="45"/>
        <end position="113"/>
    </location>
</feature>
<dbReference type="InterPro" id="IPR001781">
    <property type="entry name" value="Znf_LIM"/>
</dbReference>
<dbReference type="OrthoDB" id="9990008at2759"/>
<dbReference type="Pfam" id="PF00412">
    <property type="entry name" value="LIM"/>
    <property type="match status" value="1"/>
</dbReference>
<keyword evidence="2 4" id="KW-0862">Zinc</keyword>
<dbReference type="Proteomes" id="UP000663852">
    <property type="component" value="Unassembled WGS sequence"/>
</dbReference>
<evidence type="ECO:0000256" key="1">
    <source>
        <dbReference type="ARBA" id="ARBA00022723"/>
    </source>
</evidence>
<dbReference type="InterPro" id="IPR013087">
    <property type="entry name" value="Znf_C2H2_type"/>
</dbReference>
<dbReference type="Gene3D" id="2.10.110.10">
    <property type="entry name" value="Cysteine Rich Protein"/>
    <property type="match status" value="1"/>
</dbReference>
<gene>
    <name evidence="7" type="ORF">EDS130_LOCUS16626</name>
</gene>
<proteinExistence type="predicted"/>
<comment type="caution">
    <text evidence="7">The sequence shown here is derived from an EMBL/GenBank/DDBJ whole genome shotgun (WGS) entry which is preliminary data.</text>
</comment>
<evidence type="ECO:0000313" key="8">
    <source>
        <dbReference type="Proteomes" id="UP000663852"/>
    </source>
</evidence>
<dbReference type="SMART" id="SM00132">
    <property type="entry name" value="LIM"/>
    <property type="match status" value="1"/>
</dbReference>
<name>A0A814JBG1_ADIRI</name>
<accession>A0A814JBG1</accession>
<dbReference type="CDD" id="cd08368">
    <property type="entry name" value="LIM"/>
    <property type="match status" value="1"/>
</dbReference>
<keyword evidence="1 4" id="KW-0479">Metal-binding</keyword>
<dbReference type="PROSITE" id="PS00028">
    <property type="entry name" value="ZINC_FINGER_C2H2_1"/>
    <property type="match status" value="1"/>
</dbReference>